<protein>
    <submittedName>
        <fullName evidence="12">Porin, gram-negative type</fullName>
    </submittedName>
</protein>
<dbReference type="GO" id="GO:0015288">
    <property type="term" value="F:porin activity"/>
    <property type="evidence" value="ECO:0007669"/>
    <property type="project" value="UniProtKB-KW"/>
</dbReference>
<gene>
    <name evidence="12" type="ordered locus">Bphy_4838</name>
</gene>
<keyword evidence="4" id="KW-1134">Transmembrane beta strand</keyword>
<dbReference type="eggNOG" id="COG3203">
    <property type="taxonomic scope" value="Bacteria"/>
</dbReference>
<reference evidence="13" key="1">
    <citation type="journal article" date="2014" name="Stand. Genomic Sci.">
        <title>Complete genome sequence of Burkholderia phymatum STM815(T), a broad host range and efficient nitrogen-fixing symbiont of Mimosa species.</title>
        <authorList>
            <person name="Moulin L."/>
            <person name="Klonowska A."/>
            <person name="Caroline B."/>
            <person name="Booth K."/>
            <person name="Vriezen J.A."/>
            <person name="Melkonian R."/>
            <person name="James E.K."/>
            <person name="Young J.P."/>
            <person name="Bena G."/>
            <person name="Hauser L."/>
            <person name="Land M."/>
            <person name="Kyrpides N."/>
            <person name="Bruce D."/>
            <person name="Chain P."/>
            <person name="Copeland A."/>
            <person name="Pitluck S."/>
            <person name="Woyke T."/>
            <person name="Lizotte-Waniewski M."/>
            <person name="Bristow J."/>
            <person name="Riley M."/>
        </authorList>
    </citation>
    <scope>NUCLEOTIDE SEQUENCE [LARGE SCALE GENOMIC DNA]</scope>
    <source>
        <strain evidence="13">DSM 17167 / CIP 108236 / LMG 21445 / STM815</strain>
    </source>
</reference>
<comment type="subcellular location">
    <subcellularLocation>
        <location evidence="1">Cell outer membrane</location>
        <topology evidence="1">Multi-pass membrane protein</topology>
    </subcellularLocation>
</comment>
<dbReference type="GO" id="GO:0046930">
    <property type="term" value="C:pore complex"/>
    <property type="evidence" value="ECO:0007669"/>
    <property type="project" value="UniProtKB-KW"/>
</dbReference>
<evidence type="ECO:0000256" key="7">
    <source>
        <dbReference type="ARBA" id="ARBA00023065"/>
    </source>
</evidence>
<dbReference type="STRING" id="391038.Bphy_4838"/>
<evidence type="ECO:0000256" key="4">
    <source>
        <dbReference type="ARBA" id="ARBA00022452"/>
    </source>
</evidence>
<accession>B2JSC4</accession>
<keyword evidence="7" id="KW-0406">Ion transport</keyword>
<evidence type="ECO:0000256" key="2">
    <source>
        <dbReference type="ARBA" id="ARBA00011233"/>
    </source>
</evidence>
<dbReference type="InterPro" id="IPR050298">
    <property type="entry name" value="Gram-neg_bact_OMP"/>
</dbReference>
<evidence type="ECO:0000256" key="9">
    <source>
        <dbReference type="ARBA" id="ARBA00023136"/>
    </source>
</evidence>
<feature type="domain" description="Porin" evidence="11">
    <location>
        <begin position="16"/>
        <end position="348"/>
    </location>
</feature>
<dbReference type="PANTHER" id="PTHR34501:SF9">
    <property type="entry name" value="MAJOR OUTER MEMBRANE PROTEIN P.IA"/>
    <property type="match status" value="1"/>
</dbReference>
<dbReference type="InterPro" id="IPR033900">
    <property type="entry name" value="Gram_neg_porin_domain"/>
</dbReference>
<keyword evidence="10" id="KW-0998">Cell outer membrane</keyword>
<dbReference type="GO" id="GO:0009279">
    <property type="term" value="C:cell outer membrane"/>
    <property type="evidence" value="ECO:0007669"/>
    <property type="project" value="UniProtKB-SubCell"/>
</dbReference>
<dbReference type="AlphaFoldDB" id="B2JSC4"/>
<comment type="subunit">
    <text evidence="2">Homotrimer.</text>
</comment>
<keyword evidence="8" id="KW-0626">Porin</keyword>
<proteinExistence type="predicted"/>
<dbReference type="Pfam" id="PF13609">
    <property type="entry name" value="Porin_4"/>
    <property type="match status" value="1"/>
</dbReference>
<organism evidence="12 13">
    <name type="scientific">Paraburkholderia phymatum (strain DSM 17167 / CIP 108236 / LMG 21445 / STM815)</name>
    <name type="common">Burkholderia phymatum</name>
    <dbReference type="NCBI Taxonomy" id="391038"/>
    <lineage>
        <taxon>Bacteria</taxon>
        <taxon>Pseudomonadati</taxon>
        <taxon>Pseudomonadota</taxon>
        <taxon>Betaproteobacteria</taxon>
        <taxon>Burkholderiales</taxon>
        <taxon>Burkholderiaceae</taxon>
        <taxon>Paraburkholderia</taxon>
    </lineage>
</organism>
<name>B2JSC4_PARP8</name>
<dbReference type="EMBL" id="CP001044">
    <property type="protein sequence ID" value="ACC73944.1"/>
    <property type="molecule type" value="Genomic_DNA"/>
</dbReference>
<dbReference type="SUPFAM" id="SSF56935">
    <property type="entry name" value="Porins"/>
    <property type="match status" value="1"/>
</dbReference>
<evidence type="ECO:0000256" key="3">
    <source>
        <dbReference type="ARBA" id="ARBA00022448"/>
    </source>
</evidence>
<keyword evidence="6" id="KW-0732">Signal</keyword>
<dbReference type="Gene3D" id="2.40.160.10">
    <property type="entry name" value="Porin"/>
    <property type="match status" value="1"/>
</dbReference>
<evidence type="ECO:0000313" key="12">
    <source>
        <dbReference type="EMBL" id="ACC73944.1"/>
    </source>
</evidence>
<evidence type="ECO:0000256" key="10">
    <source>
        <dbReference type="ARBA" id="ARBA00023237"/>
    </source>
</evidence>
<dbReference type="GO" id="GO:0006811">
    <property type="term" value="P:monoatomic ion transport"/>
    <property type="evidence" value="ECO:0007669"/>
    <property type="project" value="UniProtKB-KW"/>
</dbReference>
<keyword evidence="13" id="KW-1185">Reference proteome</keyword>
<keyword evidence="9" id="KW-0472">Membrane</keyword>
<evidence type="ECO:0000256" key="5">
    <source>
        <dbReference type="ARBA" id="ARBA00022692"/>
    </source>
</evidence>
<evidence type="ECO:0000256" key="6">
    <source>
        <dbReference type="ARBA" id="ARBA00022729"/>
    </source>
</evidence>
<dbReference type="HOGENOM" id="CLU_038238_0_0_4"/>
<keyword evidence="3" id="KW-0813">Transport</keyword>
<dbReference type="InterPro" id="IPR023614">
    <property type="entry name" value="Porin_dom_sf"/>
</dbReference>
<keyword evidence="5" id="KW-0812">Transmembrane</keyword>
<dbReference type="KEGG" id="bph:Bphy_4838"/>
<evidence type="ECO:0000313" key="13">
    <source>
        <dbReference type="Proteomes" id="UP000001192"/>
    </source>
</evidence>
<evidence type="ECO:0000256" key="8">
    <source>
        <dbReference type="ARBA" id="ARBA00023114"/>
    </source>
</evidence>
<dbReference type="PANTHER" id="PTHR34501">
    <property type="entry name" value="PROTEIN YDDL-RELATED"/>
    <property type="match status" value="1"/>
</dbReference>
<dbReference type="Proteomes" id="UP000001192">
    <property type="component" value="Chromosome 2"/>
</dbReference>
<evidence type="ECO:0000256" key="1">
    <source>
        <dbReference type="ARBA" id="ARBA00004571"/>
    </source>
</evidence>
<evidence type="ECO:0000259" key="11">
    <source>
        <dbReference type="Pfam" id="PF13609"/>
    </source>
</evidence>
<sequence length="385" mass="40740" precursor="true">MEDAIPVMKQSKIGIAVALICLSARTHAQGSATLFGAIDEGLNLSNNTGGSQSLQMASGYLASSRWGLKGDEGIHGGLHALFDLESGFLPENGNLLYTGRLFGFQSTIGVESDILGTLTIGRQFDAVTDTVGPLTANGSWAGFLFSHPLDNDNTDGSFHANNSIKYTSHTYAGSSVTAMYGFSNLAGGFGTNRIYAVGLSETYGDLKMAAVYEQLSAAGATSSGSVSAGDQGFTASKQKIWGVAAGYETGKATLNLVYTHTNICQATESIYVGALSGNPDLRFDNIEANFKYNIAPDLLLGFMYTYTLARISNAKTDSSLHWNQIGAMAQYRLSVRTSVYGQVVYQRISANSVDNILDTALITGALGASSNHHQAIGRIGILHLF</sequence>
<dbReference type="CDD" id="cd00342">
    <property type="entry name" value="gram_neg_porins"/>
    <property type="match status" value="1"/>
</dbReference>